<keyword evidence="2" id="KW-0813">Transport</keyword>
<comment type="similarity">
    <text evidence="1">Belongs to the ATPase alpha/beta chains family.</text>
</comment>
<dbReference type="OrthoDB" id="149879at2759"/>
<name>A0A843TNK7_COLES</name>
<organism evidence="6 7">
    <name type="scientific">Colocasia esculenta</name>
    <name type="common">Wild taro</name>
    <name type="synonym">Arum esculentum</name>
    <dbReference type="NCBI Taxonomy" id="4460"/>
    <lineage>
        <taxon>Eukaryota</taxon>
        <taxon>Viridiplantae</taxon>
        <taxon>Streptophyta</taxon>
        <taxon>Embryophyta</taxon>
        <taxon>Tracheophyta</taxon>
        <taxon>Spermatophyta</taxon>
        <taxon>Magnoliopsida</taxon>
        <taxon>Liliopsida</taxon>
        <taxon>Araceae</taxon>
        <taxon>Aroideae</taxon>
        <taxon>Colocasieae</taxon>
        <taxon>Colocasia</taxon>
    </lineage>
</organism>
<evidence type="ECO:0000256" key="4">
    <source>
        <dbReference type="ARBA" id="ARBA00022840"/>
    </source>
</evidence>
<accession>A0A843TNK7</accession>
<comment type="caution">
    <text evidence="6">The sequence shown here is derived from an EMBL/GenBank/DDBJ whole genome shotgun (WGS) entry which is preliminary data.</text>
</comment>
<evidence type="ECO:0000256" key="3">
    <source>
        <dbReference type="ARBA" id="ARBA00022741"/>
    </source>
</evidence>
<keyword evidence="3" id="KW-0547">Nucleotide-binding</keyword>
<evidence type="ECO:0000313" key="7">
    <source>
        <dbReference type="Proteomes" id="UP000652761"/>
    </source>
</evidence>
<evidence type="ECO:0000256" key="5">
    <source>
        <dbReference type="ARBA" id="ARBA00023065"/>
    </source>
</evidence>
<gene>
    <name evidence="6" type="ORF">Taro_004902</name>
</gene>
<dbReference type="AlphaFoldDB" id="A0A843TNK7"/>
<dbReference type="EMBL" id="NMUH01000135">
    <property type="protein sequence ID" value="MQL72551.1"/>
    <property type="molecule type" value="Genomic_DNA"/>
</dbReference>
<reference evidence="6" key="1">
    <citation type="submission" date="2017-07" db="EMBL/GenBank/DDBJ databases">
        <title>Taro Niue Genome Assembly and Annotation.</title>
        <authorList>
            <person name="Atibalentja N."/>
            <person name="Keating K."/>
            <person name="Fields C.J."/>
        </authorList>
    </citation>
    <scope>NUCLEOTIDE SEQUENCE</scope>
    <source>
        <strain evidence="6">Niue_2</strain>
        <tissue evidence="6">Leaf</tissue>
    </source>
</reference>
<keyword evidence="5" id="KW-0406">Ion transport</keyword>
<dbReference type="Gene3D" id="1.10.1140.10">
    <property type="entry name" value="Bovine Mitochondrial F1-atpase, Atp Synthase Beta Chain, Chain D, domain 3"/>
    <property type="match status" value="1"/>
</dbReference>
<dbReference type="Proteomes" id="UP000652761">
    <property type="component" value="Unassembled WGS sequence"/>
</dbReference>
<protein>
    <submittedName>
        <fullName evidence="6">Uncharacterized protein</fullName>
    </submittedName>
</protein>
<evidence type="ECO:0000313" key="6">
    <source>
        <dbReference type="EMBL" id="MQL72551.1"/>
    </source>
</evidence>
<sequence>MKELHLQKSIHNFYSSSLYTCKLFDKLYFCHDICTLDSITHYQKYLSSNSMLAIPQPRIIGEEHYETTQKELFEGGLFNDPFLSQSFFVAQLFTCSPRKFVGLAKTTRELDNLPKKSFYLVGNIDGRKL</sequence>
<dbReference type="SUPFAM" id="SSF47917">
    <property type="entry name" value="C-terminal domain of alpha and beta subunits of F1 ATP synthase"/>
    <property type="match status" value="1"/>
</dbReference>
<keyword evidence="4" id="KW-0067">ATP-binding</keyword>
<evidence type="ECO:0000256" key="1">
    <source>
        <dbReference type="ARBA" id="ARBA00008936"/>
    </source>
</evidence>
<dbReference type="InterPro" id="IPR024034">
    <property type="entry name" value="ATPase_F1/V1_b/a_C"/>
</dbReference>
<keyword evidence="7" id="KW-1185">Reference proteome</keyword>
<evidence type="ECO:0000256" key="2">
    <source>
        <dbReference type="ARBA" id="ARBA00022448"/>
    </source>
</evidence>
<proteinExistence type="inferred from homology"/>
<dbReference type="GO" id="GO:0006811">
    <property type="term" value="P:monoatomic ion transport"/>
    <property type="evidence" value="ECO:0007669"/>
    <property type="project" value="UniProtKB-KW"/>
</dbReference>